<evidence type="ECO:0008006" key="5">
    <source>
        <dbReference type="Google" id="ProtNLM"/>
    </source>
</evidence>
<dbReference type="Proteomes" id="UP000256970">
    <property type="component" value="Unassembled WGS sequence"/>
</dbReference>
<evidence type="ECO:0000313" key="4">
    <source>
        <dbReference type="Proteomes" id="UP000256970"/>
    </source>
</evidence>
<evidence type="ECO:0000256" key="1">
    <source>
        <dbReference type="SAM" id="MobiDB-lite"/>
    </source>
</evidence>
<evidence type="ECO:0000313" key="3">
    <source>
        <dbReference type="EMBL" id="SZX73807.1"/>
    </source>
</evidence>
<protein>
    <recommendedName>
        <fullName evidence="5">Fucosyltransferase</fullName>
    </recommendedName>
</protein>
<dbReference type="AlphaFoldDB" id="A0A383VY27"/>
<sequence length="446" mass="48807">MGGSNAIILSSSSSSSSSRAGANGQLGQPSSAAAAAAAAAGKPSAADAVIDEYFPQARRCSSSWIQEYGELHAKIRSGSSPPRFLVSVPVEAGIADRLAGMMSEFYLAMLTKRAFTTAPHAMLPGWGAVCDAPHFNWTSAPDGLLDDAVDTLKYTYKGQPGYLGDRPFPASVDRSKYAALYLVNSGGDFFATDDLTQLPVNKTEVPYLLASSNRGHTFQIASNPHHKPTFWRHGLPAHDAFMCGFFWLCRPNAAVLGYYERYWKMLADPTALKIGIQMRQGDWALNGADKGQKAGEAMLERASRWFECAERLEKAFAAPGQKVIWFLNSDSHQFRVSAKQKFGDKLITDTDLVMWHPDCATINPEKCQRDLMDLSFVHSLGSILSFSMMDYHVVTDESGFGRLGAWLSGRWSNIYEIVLYPETEALSCDPRKPTPPDVDAGMWSGV</sequence>
<evidence type="ECO:0000313" key="2">
    <source>
        <dbReference type="EMBL" id="SZX69664.1"/>
    </source>
</evidence>
<dbReference type="EMBL" id="FNXT01000944">
    <property type="protein sequence ID" value="SZX69664.1"/>
    <property type="molecule type" value="Genomic_DNA"/>
</dbReference>
<dbReference type="Gene3D" id="3.40.50.11350">
    <property type="match status" value="1"/>
</dbReference>
<keyword evidence="4" id="KW-1185">Reference proteome</keyword>
<reference evidence="2 4" key="1">
    <citation type="submission" date="2016-10" db="EMBL/GenBank/DDBJ databases">
        <authorList>
            <person name="Cai Z."/>
        </authorList>
    </citation>
    <scope>NUCLEOTIDE SEQUENCE [LARGE SCALE GENOMIC DNA]</scope>
</reference>
<accession>A0A383VY27</accession>
<gene>
    <name evidence="3" type="ORF">BQ4739_LOCUS14058</name>
    <name evidence="2" type="ORF">BQ4739_LOCUS9955</name>
</gene>
<proteinExistence type="predicted"/>
<organism evidence="2 4">
    <name type="scientific">Tetradesmus obliquus</name>
    <name type="common">Green alga</name>
    <name type="synonym">Acutodesmus obliquus</name>
    <dbReference type="NCBI Taxonomy" id="3088"/>
    <lineage>
        <taxon>Eukaryota</taxon>
        <taxon>Viridiplantae</taxon>
        <taxon>Chlorophyta</taxon>
        <taxon>core chlorophytes</taxon>
        <taxon>Chlorophyceae</taxon>
        <taxon>CS clade</taxon>
        <taxon>Sphaeropleales</taxon>
        <taxon>Scenedesmaceae</taxon>
        <taxon>Tetradesmus</taxon>
    </lineage>
</organism>
<name>A0A383VY27_TETOB</name>
<dbReference type="EMBL" id="FNXT01001198">
    <property type="protein sequence ID" value="SZX73807.1"/>
    <property type="molecule type" value="Genomic_DNA"/>
</dbReference>
<feature type="region of interest" description="Disordered" evidence="1">
    <location>
        <begin position="1"/>
        <end position="27"/>
    </location>
</feature>